<evidence type="ECO:0000256" key="6">
    <source>
        <dbReference type="ARBA" id="ARBA00022769"/>
    </source>
</evidence>
<dbReference type="GO" id="GO:0003677">
    <property type="term" value="F:DNA binding"/>
    <property type="evidence" value="ECO:0007669"/>
    <property type="project" value="UniProtKB-KW"/>
</dbReference>
<evidence type="ECO:0000256" key="4">
    <source>
        <dbReference type="ARBA" id="ARBA00022741"/>
    </source>
</evidence>
<dbReference type="GO" id="GO:0005737">
    <property type="term" value="C:cytoplasm"/>
    <property type="evidence" value="ECO:0007669"/>
    <property type="project" value="UniProtKB-SubCell"/>
</dbReference>
<dbReference type="PANTHER" id="PTHR43152">
    <property type="entry name" value="UVRABC SYSTEM PROTEIN A"/>
    <property type="match status" value="1"/>
</dbReference>
<dbReference type="GO" id="GO:0005524">
    <property type="term" value="F:ATP binding"/>
    <property type="evidence" value="ECO:0007669"/>
    <property type="project" value="UniProtKB-KW"/>
</dbReference>
<dbReference type="GO" id="GO:0004518">
    <property type="term" value="F:nuclease activity"/>
    <property type="evidence" value="ECO:0007669"/>
    <property type="project" value="UniProtKB-KW"/>
</dbReference>
<evidence type="ECO:0000256" key="9">
    <source>
        <dbReference type="ARBA" id="ARBA00023125"/>
    </source>
</evidence>
<comment type="subcellular location">
    <subcellularLocation>
        <location evidence="1">Cytoplasm</location>
    </subcellularLocation>
</comment>
<evidence type="ECO:0000256" key="11">
    <source>
        <dbReference type="ARBA" id="ARBA00023236"/>
    </source>
</evidence>
<dbReference type="EMBL" id="JAOB01000046">
    <property type="protein sequence ID" value="EUA35854.1"/>
    <property type="molecule type" value="Genomic_DNA"/>
</dbReference>
<sequence>MCDLSISECADFLQHLTLDPRQQAIAGQVLKEILSRLGFLLDVGLDYLSLSRPAATLAAEKHNASGWPHRSVRPGGVLYVLDEPSIGLHQRDNRRLIETLTRLRDLGNTLIVVEHDLDTIAHADWIVDIGPGQGSTAARSCTADPTTNCCATRTRSPAPTCPVRKVLRYPRFGGPSTSGAGSLSWAPASTICAASTYPSARGVHLGDRLSGSGKSTLVNDILAAVLANKLNGARQVPAATPGSPGSTTSTNWCKSTSRRSDAHPAPTRHLHRVFDKIRTLFAATTEAKVRGYQPGRFSFNVKGAAAKHVRVTAPSKSK</sequence>
<evidence type="ECO:0000256" key="13">
    <source>
        <dbReference type="ARBA" id="ARBA00039316"/>
    </source>
</evidence>
<comment type="similarity">
    <text evidence="12">Belongs to the ABC transporter superfamily. UvrA family.</text>
</comment>
<dbReference type="FunFam" id="1.20.1580.10:FF:000001">
    <property type="entry name" value="UvrABC system protein A"/>
    <property type="match status" value="1"/>
</dbReference>
<name>X8AW87_MYCXE</name>
<keyword evidence="8" id="KW-0267">Excision nuclease</keyword>
<keyword evidence="6" id="KW-0228">DNA excision</keyword>
<dbReference type="PANTHER" id="PTHR43152:SF3">
    <property type="entry name" value="UVRABC SYSTEM PROTEIN A"/>
    <property type="match status" value="1"/>
</dbReference>
<evidence type="ECO:0000256" key="2">
    <source>
        <dbReference type="ARBA" id="ARBA00022490"/>
    </source>
</evidence>
<dbReference type="Gene3D" id="3.40.50.300">
    <property type="entry name" value="P-loop containing nucleotide triphosphate hydrolases"/>
    <property type="match status" value="2"/>
</dbReference>
<keyword evidence="10" id="KW-0234">DNA repair</keyword>
<comment type="caution">
    <text evidence="16">The sequence shown here is derived from an EMBL/GenBank/DDBJ whole genome shotgun (WGS) entry which is preliminary data.</text>
</comment>
<organism evidence="16">
    <name type="scientific">Mycobacterium xenopi 4042</name>
    <dbReference type="NCBI Taxonomy" id="1299334"/>
    <lineage>
        <taxon>Bacteria</taxon>
        <taxon>Bacillati</taxon>
        <taxon>Actinomycetota</taxon>
        <taxon>Actinomycetes</taxon>
        <taxon>Mycobacteriales</taxon>
        <taxon>Mycobacteriaceae</taxon>
        <taxon>Mycobacterium</taxon>
    </lineage>
</organism>
<evidence type="ECO:0000256" key="1">
    <source>
        <dbReference type="ARBA" id="ARBA00004496"/>
    </source>
</evidence>
<keyword evidence="11" id="KW-0742">SOS response</keyword>
<dbReference type="Gene3D" id="1.20.1580.10">
    <property type="entry name" value="ABC transporter ATPase like domain"/>
    <property type="match status" value="2"/>
</dbReference>
<gene>
    <name evidence="16" type="ORF">I553_3574</name>
</gene>
<evidence type="ECO:0000256" key="8">
    <source>
        <dbReference type="ARBA" id="ARBA00022881"/>
    </source>
</evidence>
<feature type="region of interest" description="Disordered" evidence="15">
    <location>
        <begin position="235"/>
        <end position="266"/>
    </location>
</feature>
<proteinExistence type="inferred from homology"/>
<dbReference type="AlphaFoldDB" id="X8AW87"/>
<keyword evidence="2" id="KW-0963">Cytoplasm</keyword>
<keyword evidence="3" id="KW-0677">Repeat</keyword>
<evidence type="ECO:0000256" key="10">
    <source>
        <dbReference type="ARBA" id="ARBA00023204"/>
    </source>
</evidence>
<protein>
    <recommendedName>
        <fullName evidence="13">UvrABC system protein A</fullName>
    </recommendedName>
    <alternativeName>
        <fullName evidence="14">Excinuclease ABC subunit A</fullName>
    </alternativeName>
</protein>
<evidence type="ECO:0000256" key="3">
    <source>
        <dbReference type="ARBA" id="ARBA00022737"/>
    </source>
</evidence>
<keyword evidence="4" id="KW-0547">Nucleotide-binding</keyword>
<accession>X8AW87</accession>
<keyword evidence="5" id="KW-0227">DNA damage</keyword>
<evidence type="ECO:0000256" key="12">
    <source>
        <dbReference type="ARBA" id="ARBA00038000"/>
    </source>
</evidence>
<keyword evidence="9" id="KW-0238">DNA-binding</keyword>
<dbReference type="GO" id="GO:0009432">
    <property type="term" value="P:SOS response"/>
    <property type="evidence" value="ECO:0007669"/>
    <property type="project" value="UniProtKB-KW"/>
</dbReference>
<evidence type="ECO:0000256" key="14">
    <source>
        <dbReference type="ARBA" id="ARBA00042156"/>
    </source>
</evidence>
<feature type="compositionally biased region" description="Low complexity" evidence="15">
    <location>
        <begin position="237"/>
        <end position="250"/>
    </location>
</feature>
<evidence type="ECO:0000256" key="7">
    <source>
        <dbReference type="ARBA" id="ARBA00022840"/>
    </source>
</evidence>
<dbReference type="PATRIC" id="fig|1299334.3.peg.4868"/>
<dbReference type="GO" id="GO:0006281">
    <property type="term" value="P:DNA repair"/>
    <property type="evidence" value="ECO:0007669"/>
    <property type="project" value="UniProtKB-KW"/>
</dbReference>
<evidence type="ECO:0000256" key="15">
    <source>
        <dbReference type="SAM" id="MobiDB-lite"/>
    </source>
</evidence>
<evidence type="ECO:0000256" key="5">
    <source>
        <dbReference type="ARBA" id="ARBA00022763"/>
    </source>
</evidence>
<keyword evidence="7" id="KW-0067">ATP-binding</keyword>
<dbReference type="SUPFAM" id="SSF52540">
    <property type="entry name" value="P-loop containing nucleoside triphosphate hydrolases"/>
    <property type="match status" value="1"/>
</dbReference>
<dbReference type="InterPro" id="IPR027417">
    <property type="entry name" value="P-loop_NTPase"/>
</dbReference>
<evidence type="ECO:0000313" key="16">
    <source>
        <dbReference type="EMBL" id="EUA35854.1"/>
    </source>
</evidence>
<reference evidence="16" key="1">
    <citation type="submission" date="2014-01" db="EMBL/GenBank/DDBJ databases">
        <authorList>
            <person name="Brown-Elliot B."/>
            <person name="Wallace R."/>
            <person name="Lenaerts A."/>
            <person name="Ordway D."/>
            <person name="DeGroote M.A."/>
            <person name="Parker T."/>
            <person name="Sizemore C."/>
            <person name="Tallon L.J."/>
            <person name="Sadzewicz L.K."/>
            <person name="Sengamalay N."/>
            <person name="Fraser C.M."/>
            <person name="Hine E."/>
            <person name="Shefchek K.A."/>
            <person name="Das S.P."/>
            <person name="Tettelin H."/>
        </authorList>
    </citation>
    <scope>NUCLEOTIDE SEQUENCE [LARGE SCALE GENOMIC DNA]</scope>
    <source>
        <strain evidence="16">4042</strain>
    </source>
</reference>